<dbReference type="Pfam" id="PF00702">
    <property type="entry name" value="Hydrolase"/>
    <property type="match status" value="1"/>
</dbReference>
<accession>A0A1W1WNY1</accession>
<evidence type="ECO:0000313" key="2">
    <source>
        <dbReference type="Proteomes" id="UP000192660"/>
    </source>
</evidence>
<dbReference type="InterPro" id="IPR036412">
    <property type="entry name" value="HAD-like_sf"/>
</dbReference>
<dbReference type="RefSeq" id="WP_020373392.1">
    <property type="nucleotide sequence ID" value="NZ_FWWY01000002.1"/>
</dbReference>
<dbReference type="AlphaFoldDB" id="A0A1W1WNY1"/>
<dbReference type="PANTHER" id="PTHR43611">
    <property type="entry name" value="ALPHA-D-GLUCOSE 1-PHOSPHATE PHOSPHATASE"/>
    <property type="match status" value="1"/>
</dbReference>
<dbReference type="PRINTS" id="PR00413">
    <property type="entry name" value="HADHALOGNASE"/>
</dbReference>
<dbReference type="NCBIfam" id="TIGR01549">
    <property type="entry name" value="HAD-SF-IA-v1"/>
    <property type="match status" value="1"/>
</dbReference>
<protein>
    <submittedName>
        <fullName evidence="1">Haloacid dehalogenase superfamily, subfamily IA, variant 3 with third motif having DD or ED/haloacid dehalogenase superfamily, subfamily IA, variant 1 with third motif having Dx(3-4)D or Dx(3-4)E</fullName>
    </submittedName>
</protein>
<dbReference type="NCBIfam" id="TIGR01509">
    <property type="entry name" value="HAD-SF-IA-v3"/>
    <property type="match status" value="1"/>
</dbReference>
<dbReference type="Proteomes" id="UP000192660">
    <property type="component" value="Unassembled WGS sequence"/>
</dbReference>
<keyword evidence="2" id="KW-1185">Reference proteome</keyword>
<dbReference type="Gene3D" id="3.40.50.1000">
    <property type="entry name" value="HAD superfamily/HAD-like"/>
    <property type="match status" value="1"/>
</dbReference>
<dbReference type="SUPFAM" id="SSF56784">
    <property type="entry name" value="HAD-like"/>
    <property type="match status" value="1"/>
</dbReference>
<name>A0A1W1WNY1_SULTA</name>
<gene>
    <name evidence="1" type="ORF">SAMN00768000_3525</name>
</gene>
<dbReference type="SFLD" id="SFLDS00003">
    <property type="entry name" value="Haloacid_Dehalogenase"/>
    <property type="match status" value="1"/>
</dbReference>
<dbReference type="InterPro" id="IPR006439">
    <property type="entry name" value="HAD-SF_hydro_IA"/>
</dbReference>
<evidence type="ECO:0000313" key="1">
    <source>
        <dbReference type="EMBL" id="SMC07909.1"/>
    </source>
</evidence>
<dbReference type="EMBL" id="FWWY01000002">
    <property type="protein sequence ID" value="SMC07909.1"/>
    <property type="molecule type" value="Genomic_DNA"/>
</dbReference>
<dbReference type="SFLD" id="SFLDG01129">
    <property type="entry name" value="C1.5:_HAD__Beta-PGM__Phosphata"/>
    <property type="match status" value="1"/>
</dbReference>
<organism evidence="1 2">
    <name type="scientific">Sulfobacillus thermosulfidooxidans (strain DSM 9293 / VKM B-1269 / AT-1)</name>
    <dbReference type="NCBI Taxonomy" id="929705"/>
    <lineage>
        <taxon>Bacteria</taxon>
        <taxon>Bacillati</taxon>
        <taxon>Bacillota</taxon>
        <taxon>Clostridia</taxon>
        <taxon>Eubacteriales</taxon>
        <taxon>Clostridiales Family XVII. Incertae Sedis</taxon>
        <taxon>Sulfobacillus</taxon>
    </lineage>
</organism>
<dbReference type="OrthoDB" id="9131041at2"/>
<dbReference type="InterPro" id="IPR023214">
    <property type="entry name" value="HAD_sf"/>
</dbReference>
<reference evidence="2" key="1">
    <citation type="submission" date="2017-04" db="EMBL/GenBank/DDBJ databases">
        <authorList>
            <person name="Varghese N."/>
            <person name="Submissions S."/>
        </authorList>
    </citation>
    <scope>NUCLEOTIDE SEQUENCE [LARGE SCALE GENOMIC DNA]</scope>
    <source>
        <strain evidence="2">DSM 9293</strain>
    </source>
</reference>
<sequence length="236" mass="26900">MFLYGIIFDIGNVLIHPDGNRISQILFDTTGKHVPAPLCRKAFSFADHEIFQPNDPLRLRQDEPYAVVWGKHIGLDKSDSLRVWEHMERESESVWGELDGYAIPLLQYLRLENIKVGALSNGTGDTEATLIKYGLRDFFDVVVDSAVVGIEKPDFRVYREALRLLDVDAQQCCYVGDSPEEVWAPQQLGFGVSILVDPMDVYQDCPLFDLRVSSLLEVRQIIGFRPHSIFRGTYDY</sequence>
<proteinExistence type="predicted"/>
<dbReference type="PANTHER" id="PTHR43611:SF3">
    <property type="entry name" value="FLAVIN MONONUCLEOTIDE HYDROLASE 1, CHLOROPLATIC"/>
    <property type="match status" value="1"/>
</dbReference>